<evidence type="ECO:0000256" key="16">
    <source>
        <dbReference type="HAMAP-Rule" id="MF_00037"/>
    </source>
</evidence>
<keyword evidence="19" id="KW-1185">Reference proteome</keyword>
<comment type="subcellular location">
    <subcellularLocation>
        <location evidence="3 16">Cytoplasm</location>
    </subcellularLocation>
</comment>
<evidence type="ECO:0000256" key="7">
    <source>
        <dbReference type="ARBA" id="ARBA00022630"/>
    </source>
</evidence>
<dbReference type="GO" id="GO:0071949">
    <property type="term" value="F:FAD binding"/>
    <property type="evidence" value="ECO:0007669"/>
    <property type="project" value="InterPro"/>
</dbReference>
<feature type="active site" evidence="16">
    <location>
        <position position="332"/>
    </location>
</feature>
<keyword evidence="14 16" id="KW-0961">Cell wall biogenesis/degradation</keyword>
<dbReference type="InterPro" id="IPR016167">
    <property type="entry name" value="FAD-bd_PCMH_sub1"/>
</dbReference>
<proteinExistence type="inferred from homology"/>
<dbReference type="InterPro" id="IPR011601">
    <property type="entry name" value="MurB_C"/>
</dbReference>
<dbReference type="SUPFAM" id="SSF56176">
    <property type="entry name" value="FAD-binding/transporter-associated domain-like"/>
    <property type="match status" value="1"/>
</dbReference>
<keyword evidence="7 16" id="KW-0285">Flavoprotein</keyword>
<evidence type="ECO:0000256" key="15">
    <source>
        <dbReference type="ARBA" id="ARBA00048914"/>
    </source>
</evidence>
<evidence type="ECO:0000256" key="9">
    <source>
        <dbReference type="ARBA" id="ARBA00022857"/>
    </source>
</evidence>
<dbReference type="PANTHER" id="PTHR21071:SF4">
    <property type="entry name" value="UDP-N-ACETYLENOLPYRUVOYLGLUCOSAMINE REDUCTASE"/>
    <property type="match status" value="1"/>
</dbReference>
<protein>
    <recommendedName>
        <fullName evidence="16">UDP-N-acetylenolpyruvoylglucosamine reductase</fullName>
        <ecNumber evidence="16">1.3.1.98</ecNumber>
    </recommendedName>
    <alternativeName>
        <fullName evidence="16">UDP-N-acetylmuramate dehydrogenase</fullName>
    </alternativeName>
</protein>
<keyword evidence="9 16" id="KW-0521">NADP</keyword>
<feature type="active site" description="Proton donor" evidence="16">
    <location>
        <position position="260"/>
    </location>
</feature>
<accession>A0A5D0CJC4</accession>
<keyword evidence="11 16" id="KW-0573">Peptidoglycan synthesis</keyword>
<comment type="caution">
    <text evidence="18">The sequence shown here is derived from an EMBL/GenBank/DDBJ whole genome shotgun (WGS) entry which is preliminary data.</text>
</comment>
<evidence type="ECO:0000256" key="10">
    <source>
        <dbReference type="ARBA" id="ARBA00022960"/>
    </source>
</evidence>
<dbReference type="OrthoDB" id="9804753at2"/>
<dbReference type="InterPro" id="IPR006094">
    <property type="entry name" value="Oxid_FAD_bind_N"/>
</dbReference>
<gene>
    <name evidence="16" type="primary">murB</name>
    <name evidence="18" type="ORF">FRY98_25720</name>
</gene>
<reference evidence="18 19" key="1">
    <citation type="submission" date="2019-08" db="EMBL/GenBank/DDBJ databases">
        <title>Genome sequencing of Paenibacillus faecis DSM 23593(T).</title>
        <authorList>
            <person name="Kook J.-K."/>
            <person name="Park S.-N."/>
            <person name="Lim Y.K."/>
        </authorList>
    </citation>
    <scope>NUCLEOTIDE SEQUENCE [LARGE SCALE GENOMIC DNA]</scope>
    <source>
        <strain evidence="18 19">DSM 23593</strain>
    </source>
</reference>
<dbReference type="InterPro" id="IPR036318">
    <property type="entry name" value="FAD-bd_PCMH-like_sf"/>
</dbReference>
<dbReference type="RefSeq" id="WP_148457579.1">
    <property type="nucleotide sequence ID" value="NZ_VSDO01000006.1"/>
</dbReference>
<evidence type="ECO:0000313" key="18">
    <source>
        <dbReference type="EMBL" id="TYA10008.1"/>
    </source>
</evidence>
<evidence type="ECO:0000256" key="11">
    <source>
        <dbReference type="ARBA" id="ARBA00022984"/>
    </source>
</evidence>
<evidence type="ECO:0000256" key="2">
    <source>
        <dbReference type="ARBA" id="ARBA00003921"/>
    </source>
</evidence>
<dbReference type="Gene3D" id="3.90.78.10">
    <property type="entry name" value="UDP-N-acetylenolpyruvoylglucosamine reductase, C-terminal domain"/>
    <property type="match status" value="1"/>
</dbReference>
<dbReference type="Pfam" id="PF02873">
    <property type="entry name" value="MurB_C"/>
    <property type="match status" value="1"/>
</dbReference>
<dbReference type="PROSITE" id="PS51387">
    <property type="entry name" value="FAD_PCMH"/>
    <property type="match status" value="1"/>
</dbReference>
<dbReference type="Pfam" id="PF01565">
    <property type="entry name" value="FAD_binding_4"/>
    <property type="match status" value="1"/>
</dbReference>
<evidence type="ECO:0000256" key="4">
    <source>
        <dbReference type="ARBA" id="ARBA00004752"/>
    </source>
</evidence>
<dbReference type="InterPro" id="IPR016166">
    <property type="entry name" value="FAD-bd_PCMH"/>
</dbReference>
<comment type="similarity">
    <text evidence="16">Belongs to the MurB family.</text>
</comment>
<keyword evidence="12 16" id="KW-0560">Oxidoreductase</keyword>
<dbReference type="EC" id="1.3.1.98" evidence="16"/>
<feature type="domain" description="FAD-binding PCMH-type" evidence="17">
    <location>
        <begin position="22"/>
        <end position="191"/>
    </location>
</feature>
<organism evidence="18 19">
    <name type="scientific">Paenibacillus faecis</name>
    <dbReference type="NCBI Taxonomy" id="862114"/>
    <lineage>
        <taxon>Bacteria</taxon>
        <taxon>Bacillati</taxon>
        <taxon>Bacillota</taxon>
        <taxon>Bacilli</taxon>
        <taxon>Bacillales</taxon>
        <taxon>Paenibacillaceae</taxon>
        <taxon>Paenibacillus</taxon>
    </lineage>
</organism>
<dbReference type="GO" id="GO:0071555">
    <property type="term" value="P:cell wall organization"/>
    <property type="evidence" value="ECO:0007669"/>
    <property type="project" value="UniProtKB-KW"/>
</dbReference>
<dbReference type="SUPFAM" id="SSF56194">
    <property type="entry name" value="Uridine diphospho-N-Acetylenolpyruvylglucosamine reductase, MurB, C-terminal domain"/>
    <property type="match status" value="1"/>
</dbReference>
<keyword evidence="5 16" id="KW-0963">Cytoplasm</keyword>
<dbReference type="Proteomes" id="UP000325218">
    <property type="component" value="Unassembled WGS sequence"/>
</dbReference>
<keyword evidence="6 16" id="KW-0132">Cell division</keyword>
<keyword evidence="13 16" id="KW-0131">Cell cycle</keyword>
<comment type="pathway">
    <text evidence="4 16">Cell wall biogenesis; peptidoglycan biosynthesis.</text>
</comment>
<dbReference type="InterPro" id="IPR003170">
    <property type="entry name" value="MurB"/>
</dbReference>
<dbReference type="AlphaFoldDB" id="A0A5D0CJC4"/>
<comment type="function">
    <text evidence="2 16">Cell wall formation.</text>
</comment>
<dbReference type="HAMAP" id="MF_00037">
    <property type="entry name" value="MurB"/>
    <property type="match status" value="1"/>
</dbReference>
<evidence type="ECO:0000259" key="17">
    <source>
        <dbReference type="PROSITE" id="PS51387"/>
    </source>
</evidence>
<comment type="cofactor">
    <cofactor evidence="1 16">
        <name>FAD</name>
        <dbReference type="ChEBI" id="CHEBI:57692"/>
    </cofactor>
</comment>
<dbReference type="EMBL" id="VSDO01000006">
    <property type="protein sequence ID" value="TYA10008.1"/>
    <property type="molecule type" value="Genomic_DNA"/>
</dbReference>
<evidence type="ECO:0000256" key="13">
    <source>
        <dbReference type="ARBA" id="ARBA00023306"/>
    </source>
</evidence>
<dbReference type="PANTHER" id="PTHR21071">
    <property type="entry name" value="UDP-N-ACETYLENOLPYRUVOYLGLUCOSAMINE REDUCTASE"/>
    <property type="match status" value="1"/>
</dbReference>
<comment type="caution">
    <text evidence="16">Lacks conserved residue(s) required for the propagation of feature annotation.</text>
</comment>
<keyword evidence="8 16" id="KW-0274">FAD</keyword>
<keyword evidence="10 16" id="KW-0133">Cell shape</keyword>
<dbReference type="GO" id="GO:0051301">
    <property type="term" value="P:cell division"/>
    <property type="evidence" value="ECO:0007669"/>
    <property type="project" value="UniProtKB-KW"/>
</dbReference>
<evidence type="ECO:0000256" key="14">
    <source>
        <dbReference type="ARBA" id="ARBA00023316"/>
    </source>
</evidence>
<dbReference type="GO" id="GO:0009252">
    <property type="term" value="P:peptidoglycan biosynthetic process"/>
    <property type="evidence" value="ECO:0007669"/>
    <property type="project" value="UniProtKB-UniRule"/>
</dbReference>
<evidence type="ECO:0000256" key="1">
    <source>
        <dbReference type="ARBA" id="ARBA00001974"/>
    </source>
</evidence>
<dbReference type="InterPro" id="IPR036635">
    <property type="entry name" value="MurB_C_sf"/>
</dbReference>
<sequence>MSTLDLASLLKDQPLSRYSTYEIGGTAAFLALPQTDDDIRAVLEAAQSHGLNPVFFGMGSNLLFPDRPSQETLFISTRSHRELSMSGERIYVSAGTPMSLLALVGAEIGTEDFDFCYLLPGTLGGGIYMNAKYFEHHISDFLDTVYYVDLDDLRQGIQSIAAEQCEFSYKRSIFQQKNWFITGAHLKFKRCPANPDALEPFLVHMDREKTAISSLPEFYDFYAGALDRLEARLGRTLSKMRGVIEDRTGKHHFDYPSCGSVFKNNYDIGEPIGRLADRLQLKGLQYGNAMISPVHGNVIQNRGGAKAEEILYLIHKVQDAFSKHYGFVPEPEVVVVPS</sequence>
<dbReference type="InterPro" id="IPR016169">
    <property type="entry name" value="FAD-bd_PCMH_sub2"/>
</dbReference>
<evidence type="ECO:0000256" key="12">
    <source>
        <dbReference type="ARBA" id="ARBA00023002"/>
    </source>
</evidence>
<dbReference type="Gene3D" id="3.30.465.10">
    <property type="match status" value="1"/>
</dbReference>
<dbReference type="Gene3D" id="3.30.43.10">
    <property type="entry name" value="Uridine Diphospho-n-acetylenolpyruvylglucosamine Reductase, domain 2"/>
    <property type="match status" value="1"/>
</dbReference>
<evidence type="ECO:0000313" key="19">
    <source>
        <dbReference type="Proteomes" id="UP000325218"/>
    </source>
</evidence>
<evidence type="ECO:0000256" key="8">
    <source>
        <dbReference type="ARBA" id="ARBA00022827"/>
    </source>
</evidence>
<evidence type="ECO:0000256" key="3">
    <source>
        <dbReference type="ARBA" id="ARBA00004496"/>
    </source>
</evidence>
<dbReference type="GO" id="GO:0008762">
    <property type="term" value="F:UDP-N-acetylmuramate dehydrogenase activity"/>
    <property type="evidence" value="ECO:0007669"/>
    <property type="project" value="UniProtKB-UniRule"/>
</dbReference>
<comment type="catalytic activity">
    <reaction evidence="15 16">
        <text>UDP-N-acetyl-alpha-D-muramate + NADP(+) = UDP-N-acetyl-3-O-(1-carboxyvinyl)-alpha-D-glucosamine + NADPH + H(+)</text>
        <dbReference type="Rhea" id="RHEA:12248"/>
        <dbReference type="ChEBI" id="CHEBI:15378"/>
        <dbReference type="ChEBI" id="CHEBI:57783"/>
        <dbReference type="ChEBI" id="CHEBI:58349"/>
        <dbReference type="ChEBI" id="CHEBI:68483"/>
        <dbReference type="ChEBI" id="CHEBI:70757"/>
        <dbReference type="EC" id="1.3.1.98"/>
    </reaction>
</comment>
<name>A0A5D0CJC4_9BACL</name>
<evidence type="ECO:0000256" key="6">
    <source>
        <dbReference type="ARBA" id="ARBA00022618"/>
    </source>
</evidence>
<dbReference type="GO" id="GO:0005829">
    <property type="term" value="C:cytosol"/>
    <property type="evidence" value="ECO:0007669"/>
    <property type="project" value="TreeGrafter"/>
</dbReference>
<evidence type="ECO:0000256" key="5">
    <source>
        <dbReference type="ARBA" id="ARBA00022490"/>
    </source>
</evidence>
<dbReference type="UniPathway" id="UPA00219"/>
<dbReference type="GO" id="GO:0008360">
    <property type="term" value="P:regulation of cell shape"/>
    <property type="evidence" value="ECO:0007669"/>
    <property type="project" value="UniProtKB-KW"/>
</dbReference>